<proteinExistence type="predicted"/>
<dbReference type="EMBL" id="JAYWIO010000008">
    <property type="protein sequence ID" value="KAK7245459.1"/>
    <property type="molecule type" value="Genomic_DNA"/>
</dbReference>
<reference evidence="1 2" key="1">
    <citation type="submission" date="2024-01" db="EMBL/GenBank/DDBJ databases">
        <title>The genomes of 5 underutilized Papilionoideae crops provide insights into root nodulation and disease resistanc.</title>
        <authorList>
            <person name="Yuan L."/>
        </authorList>
    </citation>
    <scope>NUCLEOTIDE SEQUENCE [LARGE SCALE GENOMIC DNA]</scope>
    <source>
        <strain evidence="1">ZHUSHIDOU_FW_LH</strain>
        <tissue evidence="1">Leaf</tissue>
    </source>
</reference>
<gene>
    <name evidence="1" type="ORF">RIF29_40305</name>
</gene>
<evidence type="ECO:0000313" key="2">
    <source>
        <dbReference type="Proteomes" id="UP001372338"/>
    </source>
</evidence>
<dbReference type="Proteomes" id="UP001372338">
    <property type="component" value="Unassembled WGS sequence"/>
</dbReference>
<sequence>MLCLCNVWMNSLVTEQVYVSDNRMVIPFDEGLGLVGKRVKIAGYVGLCFKSDKYVHLELDDGTCAEKLQVTVDASVFDLRKLMESRTYVLDDGVLKFGTIKSLPTFTNPSSWPSGSKCSDEEMVDYIHHAYAH</sequence>
<protein>
    <submittedName>
        <fullName evidence="1">Uncharacterized protein</fullName>
    </submittedName>
</protein>
<name>A0AAN9HQI7_CROPI</name>
<comment type="caution">
    <text evidence="1">The sequence shown here is derived from an EMBL/GenBank/DDBJ whole genome shotgun (WGS) entry which is preliminary data.</text>
</comment>
<accession>A0AAN9HQI7</accession>
<keyword evidence="2" id="KW-1185">Reference proteome</keyword>
<organism evidence="1 2">
    <name type="scientific">Crotalaria pallida</name>
    <name type="common">Smooth rattlebox</name>
    <name type="synonym">Crotalaria striata</name>
    <dbReference type="NCBI Taxonomy" id="3830"/>
    <lineage>
        <taxon>Eukaryota</taxon>
        <taxon>Viridiplantae</taxon>
        <taxon>Streptophyta</taxon>
        <taxon>Embryophyta</taxon>
        <taxon>Tracheophyta</taxon>
        <taxon>Spermatophyta</taxon>
        <taxon>Magnoliopsida</taxon>
        <taxon>eudicotyledons</taxon>
        <taxon>Gunneridae</taxon>
        <taxon>Pentapetalae</taxon>
        <taxon>rosids</taxon>
        <taxon>fabids</taxon>
        <taxon>Fabales</taxon>
        <taxon>Fabaceae</taxon>
        <taxon>Papilionoideae</taxon>
        <taxon>50 kb inversion clade</taxon>
        <taxon>genistoids sensu lato</taxon>
        <taxon>core genistoids</taxon>
        <taxon>Crotalarieae</taxon>
        <taxon>Crotalaria</taxon>
    </lineage>
</organism>
<dbReference type="AlphaFoldDB" id="A0AAN9HQI7"/>
<evidence type="ECO:0000313" key="1">
    <source>
        <dbReference type="EMBL" id="KAK7245459.1"/>
    </source>
</evidence>